<evidence type="ECO:0000313" key="2">
    <source>
        <dbReference type="Proteomes" id="UP000232693"/>
    </source>
</evidence>
<dbReference type="PANTHER" id="PTHR43434">
    <property type="entry name" value="PHOSPHOGLYCOLATE PHOSPHATASE"/>
    <property type="match status" value="1"/>
</dbReference>
<organism evidence="1 2">
    <name type="scientific">Kangiella profundi</name>
    <dbReference type="NCBI Taxonomy" id="1561924"/>
    <lineage>
        <taxon>Bacteria</taxon>
        <taxon>Pseudomonadati</taxon>
        <taxon>Pseudomonadota</taxon>
        <taxon>Gammaproteobacteria</taxon>
        <taxon>Kangiellales</taxon>
        <taxon>Kangiellaceae</taxon>
        <taxon>Kangiella</taxon>
    </lineage>
</organism>
<dbReference type="InterPro" id="IPR006549">
    <property type="entry name" value="HAD-SF_hydro_IIIA"/>
</dbReference>
<dbReference type="GO" id="GO:0006281">
    <property type="term" value="P:DNA repair"/>
    <property type="evidence" value="ECO:0007669"/>
    <property type="project" value="TreeGrafter"/>
</dbReference>
<dbReference type="Gene3D" id="1.10.150.240">
    <property type="entry name" value="Putative phosphatase, domain 2"/>
    <property type="match status" value="1"/>
</dbReference>
<dbReference type="AlphaFoldDB" id="A0A2K9AEE6"/>
<dbReference type="InterPro" id="IPR006439">
    <property type="entry name" value="HAD-SF_hydro_IA"/>
</dbReference>
<dbReference type="RefSeq" id="WP_106646610.1">
    <property type="nucleotide sequence ID" value="NZ_BMGO01000001.1"/>
</dbReference>
<dbReference type="InterPro" id="IPR050155">
    <property type="entry name" value="HAD-like_hydrolase_sf"/>
</dbReference>
<dbReference type="InterPro" id="IPR036412">
    <property type="entry name" value="HAD-like_sf"/>
</dbReference>
<dbReference type="InterPro" id="IPR041492">
    <property type="entry name" value="HAD_2"/>
</dbReference>
<proteinExistence type="predicted"/>
<dbReference type="GO" id="GO:0005829">
    <property type="term" value="C:cytosol"/>
    <property type="evidence" value="ECO:0007669"/>
    <property type="project" value="TreeGrafter"/>
</dbReference>
<dbReference type="KEGG" id="kpd:CW740_05615"/>
<keyword evidence="2" id="KW-1185">Reference proteome</keyword>
<dbReference type="Pfam" id="PF13419">
    <property type="entry name" value="HAD_2"/>
    <property type="match status" value="1"/>
</dbReference>
<sequence>MISKQTRLIVFDWDGTLMDSTGRIVSAMQTTATNLKLPIPSVDDVRGIIGLNLTECYKRLFPEVDDHDWITKEYRYQYVEGDPTPSPLFEGTAETLEHLKSNGHLLAVATGKAREGLDRVLNDSGLKSIFDLTIASDEAHGKPHPEMLNKLMSHTKTSPEQSIMVGDTTFDLEMAKKAGMPSIGVSFGAHTIEMLRTCQPQAIIDDIRQLKGRLS</sequence>
<protein>
    <submittedName>
        <fullName evidence="1">HAD family hydrolase</fullName>
    </submittedName>
</protein>
<dbReference type="InterPro" id="IPR023214">
    <property type="entry name" value="HAD_sf"/>
</dbReference>
<keyword evidence="1" id="KW-0378">Hydrolase</keyword>
<dbReference type="Gene3D" id="3.40.50.1000">
    <property type="entry name" value="HAD superfamily/HAD-like"/>
    <property type="match status" value="1"/>
</dbReference>
<dbReference type="NCBIfam" id="TIGR01549">
    <property type="entry name" value="HAD-SF-IA-v1"/>
    <property type="match status" value="1"/>
</dbReference>
<dbReference type="SFLD" id="SFLDS00003">
    <property type="entry name" value="Haloacid_Dehalogenase"/>
    <property type="match status" value="1"/>
</dbReference>
<dbReference type="SFLD" id="SFLDG01129">
    <property type="entry name" value="C1.5:_HAD__Beta-PGM__Phosphata"/>
    <property type="match status" value="1"/>
</dbReference>
<dbReference type="InterPro" id="IPR023198">
    <property type="entry name" value="PGP-like_dom2"/>
</dbReference>
<dbReference type="NCBIfam" id="TIGR01662">
    <property type="entry name" value="HAD-SF-IIIA"/>
    <property type="match status" value="1"/>
</dbReference>
<reference evidence="1 2" key="1">
    <citation type="submission" date="2017-12" db="EMBL/GenBank/DDBJ databases">
        <title>Kangiella profundi FT102 completed genome.</title>
        <authorList>
            <person name="Xu J."/>
            <person name="Wang J."/>
            <person name="Lu Y."/>
        </authorList>
    </citation>
    <scope>NUCLEOTIDE SEQUENCE [LARGE SCALE GENOMIC DNA]</scope>
    <source>
        <strain evidence="1 2">FT102</strain>
    </source>
</reference>
<name>A0A2K9AEE6_9GAMM</name>
<dbReference type="Proteomes" id="UP000232693">
    <property type="component" value="Chromosome"/>
</dbReference>
<evidence type="ECO:0000313" key="1">
    <source>
        <dbReference type="EMBL" id="AUD78756.1"/>
    </source>
</evidence>
<dbReference type="SFLD" id="SFLDG01135">
    <property type="entry name" value="C1.5.6:_HAD__Beta-PGM__Phospha"/>
    <property type="match status" value="1"/>
</dbReference>
<accession>A0A2K9AEE6</accession>
<dbReference type="FunFam" id="3.40.50.1000:FF:000022">
    <property type="entry name" value="Phosphoglycolate phosphatase"/>
    <property type="match status" value="1"/>
</dbReference>
<dbReference type="NCBIfam" id="TIGR01509">
    <property type="entry name" value="HAD-SF-IA-v3"/>
    <property type="match status" value="1"/>
</dbReference>
<dbReference type="PANTHER" id="PTHR43434:SF24">
    <property type="entry name" value="HYDROLASE-RELATED"/>
    <property type="match status" value="1"/>
</dbReference>
<dbReference type="SUPFAM" id="SSF56784">
    <property type="entry name" value="HAD-like"/>
    <property type="match status" value="1"/>
</dbReference>
<dbReference type="EMBL" id="CP025120">
    <property type="protein sequence ID" value="AUD78756.1"/>
    <property type="molecule type" value="Genomic_DNA"/>
</dbReference>
<dbReference type="OrthoDB" id="9782449at2"/>
<gene>
    <name evidence="1" type="ORF">CW740_05615</name>
</gene>
<dbReference type="GO" id="GO:0008967">
    <property type="term" value="F:phosphoglycolate phosphatase activity"/>
    <property type="evidence" value="ECO:0007669"/>
    <property type="project" value="TreeGrafter"/>
</dbReference>